<keyword evidence="7" id="KW-0342">GTP-binding</keyword>
<evidence type="ECO:0000256" key="2">
    <source>
        <dbReference type="ARBA" id="ARBA00011986"/>
    </source>
</evidence>
<dbReference type="InterPro" id="IPR044127">
    <property type="entry name" value="eIF2g_dom_2"/>
</dbReference>
<dbReference type="CDD" id="cd01888">
    <property type="entry name" value="eIF2_gamma"/>
    <property type="match status" value="1"/>
</dbReference>
<evidence type="ECO:0000256" key="7">
    <source>
        <dbReference type="ARBA" id="ARBA00023134"/>
    </source>
</evidence>
<comment type="catalytic activity">
    <reaction evidence="9">
        <text>GTP + H2O = GDP + phosphate + H(+)</text>
        <dbReference type="Rhea" id="RHEA:19669"/>
        <dbReference type="ChEBI" id="CHEBI:15377"/>
        <dbReference type="ChEBI" id="CHEBI:15378"/>
        <dbReference type="ChEBI" id="CHEBI:37565"/>
        <dbReference type="ChEBI" id="CHEBI:43474"/>
        <dbReference type="ChEBI" id="CHEBI:58189"/>
        <dbReference type="EC" id="3.6.5.3"/>
    </reaction>
</comment>
<dbReference type="CDD" id="cd03688">
    <property type="entry name" value="eIF2_gamma_II"/>
    <property type="match status" value="1"/>
</dbReference>
<evidence type="ECO:0000256" key="4">
    <source>
        <dbReference type="ARBA" id="ARBA00022741"/>
    </source>
</evidence>
<dbReference type="SUPFAM" id="SSF50465">
    <property type="entry name" value="EF-Tu/eEF-1alpha/eIF2-gamma C-terminal domain"/>
    <property type="match status" value="1"/>
</dbReference>
<proteinExistence type="inferred from homology"/>
<dbReference type="PROSITE" id="PS51722">
    <property type="entry name" value="G_TR_2"/>
    <property type="match status" value="1"/>
</dbReference>
<dbReference type="InterPro" id="IPR009001">
    <property type="entry name" value="Transl_elong_EF1A/Init_IF2_C"/>
</dbReference>
<evidence type="ECO:0000256" key="10">
    <source>
        <dbReference type="ARBA" id="ARBA00070428"/>
    </source>
</evidence>
<sequence length="750" mass="83820">MCFGDSMDSKMPPAFNQHVGMTAKKSNYGAYEKYCERKTYTVLWNLKDSRYFIVKKMSHSLKIPVTGVPKSDNPHLGKGHKVHFSNTVKTKEKQQNKDVSAHMIQKAWLSHLDKTVFQLLKHTICAAEHHVTHEILKKVSPLEAELVKDPCMKCKVRFRFSGEIFPPFIVFKIFLHTEGHGYKYFSGKKFLKPSSEAEADAYKIMGRKKFYHQIKEDERLFQKFKITDDTDIVTLKDYMQMTKWIMSRRQQRDPNHSKSGQTTDVSIQQKTQEKDGTCFQDYPVNVEKPFLATALQIQLIFLVKSLRTQANSDLIDEDIISTGTIGHVAHGKSTVVKAISGVHTVRFKNELERNITIKLGYANAKIYKLDDPSCPRPECYRSCGSSTPDEFPTDIPGTKGNFKLVRHVSFVDCPGHDILMATMLNGAAVMDAALLLIAGNESCPQPQTSEHLAAIEIMKLKHILILQNKIDLVKESQAKEQYEQILAFVQGTVAEGAPIIPISAQLKYNIEVVCEYIVKKIPVPPRDFTSEPRLIVIRSFDVNKPGCEVDDLKGGVAGGSILKGVLKVGQEIEVRPGIVSKDSEGKLMCKPIFSKIVSLFAEHNDLQYAAPGGLIGVGTKIDPTLCRADRMVGQVLGAVGALPEIFTELEISYFLLRRLLGVRTEGDKKAAKVQKLSKNEVLMVNIGSLSTGGRVSAVKADLGKIVLTNPVCTEVGEKIALSRRVEKHWRLIGWGQIRRGVTIKPTVDDD</sequence>
<dbReference type="EC" id="3.6.5.3" evidence="2"/>
<evidence type="ECO:0000313" key="14">
    <source>
        <dbReference type="EMBL" id="KAG5193393.1"/>
    </source>
</evidence>
<dbReference type="FunFam" id="2.40.30.10:FF:000011">
    <property type="entry name" value="Eukaryotic translation initiation factor 2 subunit gamma"/>
    <property type="match status" value="1"/>
</dbReference>
<dbReference type="InterPro" id="IPR004161">
    <property type="entry name" value="EFTu-like_2"/>
</dbReference>
<dbReference type="GO" id="GO:0005850">
    <property type="term" value="C:eukaryotic translation initiation factor 2 complex"/>
    <property type="evidence" value="ECO:0007669"/>
    <property type="project" value="TreeGrafter"/>
</dbReference>
<evidence type="ECO:0000256" key="3">
    <source>
        <dbReference type="ARBA" id="ARBA00022540"/>
    </source>
</evidence>
<dbReference type="AlphaFoldDB" id="A0A835ZHZ5"/>
<dbReference type="GO" id="GO:0005525">
    <property type="term" value="F:GTP binding"/>
    <property type="evidence" value="ECO:0007669"/>
    <property type="project" value="UniProtKB-KW"/>
</dbReference>
<evidence type="ECO:0000256" key="5">
    <source>
        <dbReference type="ARBA" id="ARBA00022801"/>
    </source>
</evidence>
<dbReference type="SUPFAM" id="SSF50447">
    <property type="entry name" value="Translation proteins"/>
    <property type="match status" value="1"/>
</dbReference>
<dbReference type="GO" id="GO:0003924">
    <property type="term" value="F:GTPase activity"/>
    <property type="evidence" value="ECO:0007669"/>
    <property type="project" value="InterPro"/>
</dbReference>
<dbReference type="Pfam" id="PF03144">
    <property type="entry name" value="GTP_EFTU_D2"/>
    <property type="match status" value="1"/>
</dbReference>
<feature type="compositionally biased region" description="Polar residues" evidence="12">
    <location>
        <begin position="257"/>
        <end position="270"/>
    </location>
</feature>
<dbReference type="Gene3D" id="2.40.30.10">
    <property type="entry name" value="Translation factors"/>
    <property type="match status" value="2"/>
</dbReference>
<dbReference type="PANTHER" id="PTHR42854">
    <property type="entry name" value="EUKARYOTIC TRANSLATION INITIATION FACTOR 2 SUBUNIT 3 FAMILY MEMBER"/>
    <property type="match status" value="1"/>
</dbReference>
<evidence type="ECO:0000256" key="11">
    <source>
        <dbReference type="ARBA" id="ARBA00081877"/>
    </source>
</evidence>
<dbReference type="Pfam" id="PF00009">
    <property type="entry name" value="GTP_EFTU"/>
    <property type="match status" value="1"/>
</dbReference>
<dbReference type="PRINTS" id="PR00315">
    <property type="entry name" value="ELONGATNFCT"/>
</dbReference>
<accession>A0A835ZHZ5</accession>
<gene>
    <name evidence="14" type="ORF">JEQ12_019754</name>
</gene>
<organism evidence="14 15">
    <name type="scientific">Ovis aries</name>
    <name type="common">Sheep</name>
    <dbReference type="NCBI Taxonomy" id="9940"/>
    <lineage>
        <taxon>Eukaryota</taxon>
        <taxon>Metazoa</taxon>
        <taxon>Chordata</taxon>
        <taxon>Craniata</taxon>
        <taxon>Vertebrata</taxon>
        <taxon>Euteleostomi</taxon>
        <taxon>Mammalia</taxon>
        <taxon>Eutheria</taxon>
        <taxon>Laurasiatheria</taxon>
        <taxon>Artiodactyla</taxon>
        <taxon>Ruminantia</taxon>
        <taxon>Pecora</taxon>
        <taxon>Bovidae</taxon>
        <taxon>Caprinae</taxon>
        <taxon>Ovis</taxon>
    </lineage>
</organism>
<dbReference type="InterPro" id="IPR044128">
    <property type="entry name" value="eIF2g_GTP-bd"/>
</dbReference>
<comment type="subunit">
    <text evidence="8">Eukaryotic translation initiation factor 2 eIF2 is a heterotrimeric complex composed of an alpha (EIF2S1), a beta (EIF2S2) and a gamma (EIF2S3) chain. eIF2 is member of the 43S pre-initiation complex (43S PIC). Interacts (via C-terminus) with CDC123; the interaction is direct.</text>
</comment>
<name>A0A835ZHZ5_SHEEP</name>
<comment type="similarity">
    <text evidence="1">Belongs to the TRAFAC class translation factor GTPase superfamily. Classic translation factor GTPase family. EF-Tu/EF-1A subfamily.</text>
</comment>
<protein>
    <recommendedName>
        <fullName evidence="10">Eukaryotic translation initiation factor 2 subunit 3</fullName>
        <ecNumber evidence="2">3.6.5.3</ecNumber>
    </recommendedName>
    <alternativeName>
        <fullName evidence="11">Eukaryotic translation initiation factor 2 subunit gamma</fullName>
    </alternativeName>
</protein>
<keyword evidence="6" id="KW-0648">Protein biosynthesis</keyword>
<dbReference type="InterPro" id="IPR015256">
    <property type="entry name" value="eIF2g_C"/>
</dbReference>
<dbReference type="GO" id="GO:0000049">
    <property type="term" value="F:tRNA binding"/>
    <property type="evidence" value="ECO:0007669"/>
    <property type="project" value="InterPro"/>
</dbReference>
<dbReference type="FunFam" id="3.40.50.300:FF:000065">
    <property type="entry name" value="Eukaryotic translation initiation factor 2 subunit gamma"/>
    <property type="match status" value="1"/>
</dbReference>
<keyword evidence="3" id="KW-0396">Initiation factor</keyword>
<dbReference type="EMBL" id="JAEMGP010000027">
    <property type="protein sequence ID" value="KAG5193393.1"/>
    <property type="molecule type" value="Genomic_DNA"/>
</dbReference>
<dbReference type="PANTHER" id="PTHR42854:SF3">
    <property type="entry name" value="EUKARYOTIC TRANSLATION INITIATION FACTOR 2 SUBUNIT 3-RELATED"/>
    <property type="match status" value="1"/>
</dbReference>
<evidence type="ECO:0000256" key="6">
    <source>
        <dbReference type="ARBA" id="ARBA00022917"/>
    </source>
</evidence>
<dbReference type="InterPro" id="IPR009000">
    <property type="entry name" value="Transl_B-barrel_sf"/>
</dbReference>
<evidence type="ECO:0000259" key="13">
    <source>
        <dbReference type="PROSITE" id="PS51722"/>
    </source>
</evidence>
<evidence type="ECO:0000256" key="1">
    <source>
        <dbReference type="ARBA" id="ARBA00007249"/>
    </source>
</evidence>
<dbReference type="GO" id="GO:0005829">
    <property type="term" value="C:cytosol"/>
    <property type="evidence" value="ECO:0007669"/>
    <property type="project" value="TreeGrafter"/>
</dbReference>
<feature type="domain" description="Tr-type G" evidence="13">
    <location>
        <begin position="317"/>
        <end position="526"/>
    </location>
</feature>
<dbReference type="InterPro" id="IPR000795">
    <property type="entry name" value="T_Tr_GTP-bd_dom"/>
</dbReference>
<dbReference type="Gene3D" id="3.40.50.300">
    <property type="entry name" value="P-loop containing nucleotide triphosphate hydrolases"/>
    <property type="match status" value="1"/>
</dbReference>
<dbReference type="CDD" id="cd15490">
    <property type="entry name" value="eIF2_gamma_III"/>
    <property type="match status" value="1"/>
</dbReference>
<feature type="region of interest" description="Disordered" evidence="12">
    <location>
        <begin position="248"/>
        <end position="270"/>
    </location>
</feature>
<dbReference type="Proteomes" id="UP000664991">
    <property type="component" value="Unassembled WGS sequence"/>
</dbReference>
<keyword evidence="4" id="KW-0547">Nucleotide-binding</keyword>
<evidence type="ECO:0000256" key="8">
    <source>
        <dbReference type="ARBA" id="ARBA00046961"/>
    </source>
</evidence>
<reference evidence="14 15" key="1">
    <citation type="submission" date="2020-12" db="EMBL/GenBank/DDBJ databases">
        <title>De novo assembly of Tibetan sheep genome.</title>
        <authorList>
            <person name="Li X."/>
        </authorList>
    </citation>
    <scope>NUCLEOTIDE SEQUENCE [LARGE SCALE GENOMIC DNA]</scope>
    <source>
        <tissue evidence="14">Heart</tissue>
    </source>
</reference>
<evidence type="ECO:0000313" key="15">
    <source>
        <dbReference type="Proteomes" id="UP000664991"/>
    </source>
</evidence>
<evidence type="ECO:0000256" key="9">
    <source>
        <dbReference type="ARBA" id="ARBA00048107"/>
    </source>
</evidence>
<dbReference type="InterPro" id="IPR050543">
    <property type="entry name" value="eIF2G"/>
</dbReference>
<dbReference type="GO" id="GO:0001731">
    <property type="term" value="P:formation of translation preinitiation complex"/>
    <property type="evidence" value="ECO:0007669"/>
    <property type="project" value="TreeGrafter"/>
</dbReference>
<dbReference type="Pfam" id="PF09173">
    <property type="entry name" value="eIF2_C"/>
    <property type="match status" value="1"/>
</dbReference>
<keyword evidence="5" id="KW-0378">Hydrolase</keyword>
<dbReference type="GO" id="GO:0003743">
    <property type="term" value="F:translation initiation factor activity"/>
    <property type="evidence" value="ECO:0007669"/>
    <property type="project" value="UniProtKB-KW"/>
</dbReference>
<dbReference type="SUPFAM" id="SSF52540">
    <property type="entry name" value="P-loop containing nucleoside triphosphate hydrolases"/>
    <property type="match status" value="1"/>
</dbReference>
<dbReference type="NCBIfam" id="NF003077">
    <property type="entry name" value="PRK04000.1"/>
    <property type="match status" value="1"/>
</dbReference>
<comment type="caution">
    <text evidence="14">The sequence shown here is derived from an EMBL/GenBank/DDBJ whole genome shotgun (WGS) entry which is preliminary data.</text>
</comment>
<dbReference type="InterPro" id="IPR027417">
    <property type="entry name" value="P-loop_NTPase"/>
</dbReference>
<evidence type="ECO:0000256" key="12">
    <source>
        <dbReference type="SAM" id="MobiDB-lite"/>
    </source>
</evidence>
<dbReference type="FunFam" id="2.40.30.10:FF:000009">
    <property type="entry name" value="Eukaryotic translation initiation factor 2 subunit gamma"/>
    <property type="match status" value="1"/>
</dbReference>